<dbReference type="InterPro" id="IPR029058">
    <property type="entry name" value="AB_hydrolase_fold"/>
</dbReference>
<evidence type="ECO:0000313" key="4">
    <source>
        <dbReference type="Proteomes" id="UP000266677"/>
    </source>
</evidence>
<dbReference type="InterPro" id="IPR050300">
    <property type="entry name" value="GDXG_lipolytic_enzyme"/>
</dbReference>
<comment type="caution">
    <text evidence="3">The sequence shown here is derived from an EMBL/GenBank/DDBJ whole genome shotgun (WGS) entry which is preliminary data.</text>
</comment>
<dbReference type="Pfam" id="PF07859">
    <property type="entry name" value="Abhydrolase_3"/>
    <property type="match status" value="1"/>
</dbReference>
<dbReference type="AlphaFoldDB" id="A0A3A4K9L2"/>
<dbReference type="GO" id="GO:0016787">
    <property type="term" value="F:hydrolase activity"/>
    <property type="evidence" value="ECO:0007669"/>
    <property type="project" value="UniProtKB-KW"/>
</dbReference>
<feature type="domain" description="Alpha/beta hydrolase fold-3" evidence="2">
    <location>
        <begin position="93"/>
        <end position="307"/>
    </location>
</feature>
<dbReference type="EMBL" id="QZFU01000041">
    <property type="protein sequence ID" value="RJO70084.1"/>
    <property type="molecule type" value="Genomic_DNA"/>
</dbReference>
<dbReference type="PANTHER" id="PTHR48081:SF8">
    <property type="entry name" value="ALPHA_BETA HYDROLASE FOLD-3 DOMAIN-CONTAINING PROTEIN-RELATED"/>
    <property type="match status" value="1"/>
</dbReference>
<protein>
    <submittedName>
        <fullName evidence="3">Alpha/beta hydrolase</fullName>
    </submittedName>
</protein>
<name>A0A3A4K9L2_9NOCA</name>
<dbReference type="InterPro" id="IPR013094">
    <property type="entry name" value="AB_hydrolase_3"/>
</dbReference>
<proteinExistence type="predicted"/>
<dbReference type="PANTHER" id="PTHR48081">
    <property type="entry name" value="AB HYDROLASE SUPERFAMILY PROTEIN C4A8.06C"/>
    <property type="match status" value="1"/>
</dbReference>
<keyword evidence="1 3" id="KW-0378">Hydrolase</keyword>
<reference evidence="3 4" key="1">
    <citation type="submission" date="2018-09" db="EMBL/GenBank/DDBJ databases">
        <title>YIM PH21274 draft genome.</title>
        <authorList>
            <person name="Miao C."/>
        </authorList>
    </citation>
    <scope>NUCLEOTIDE SEQUENCE [LARGE SCALE GENOMIC DNA]</scope>
    <source>
        <strain evidence="3 4">YIM PH 21724</strain>
    </source>
</reference>
<evidence type="ECO:0000259" key="2">
    <source>
        <dbReference type="Pfam" id="PF07859"/>
    </source>
</evidence>
<evidence type="ECO:0000256" key="1">
    <source>
        <dbReference type="ARBA" id="ARBA00022801"/>
    </source>
</evidence>
<dbReference type="SUPFAM" id="SSF53474">
    <property type="entry name" value="alpha/beta-Hydrolases"/>
    <property type="match status" value="1"/>
</dbReference>
<dbReference type="RefSeq" id="WP_120044451.1">
    <property type="nucleotide sequence ID" value="NZ_QZFU01000041.1"/>
</dbReference>
<evidence type="ECO:0000313" key="3">
    <source>
        <dbReference type="EMBL" id="RJO70084.1"/>
    </source>
</evidence>
<sequence>MSAEYPPVPYDPELLPGLAEFLALVQRIPLRADTIPENRAHFATIIPTLDEVVGDRPVTVQDRVVPGPPGAPDIELTIIRPSAEITGAPALYNIHGGGMILGNRFLGAEELVANVLRFGAVGVTVEYRLAPEHPAPAGVEDCYAGLVWLATHAEELGIDPDRIVVTGESAGGGLAAGTALLARDRGGPALAGQLLLCPMLDDRPPTSNTGPRVPNISGLQYDGLGAWDRHNNHVGWTALLGLRYGTDAVSPYAAPSRMTDLSRLPPAFLEVGSAELFRDETTDYALRIWATGGRAELHVWSGGYHGFPISSPDAEVSRAANAARLSWLRRVLR</sequence>
<accession>A0A3A4K9L2</accession>
<keyword evidence="4" id="KW-1185">Reference proteome</keyword>
<gene>
    <name evidence="3" type="ORF">D5S18_29980</name>
</gene>
<organism evidence="3 4">
    <name type="scientific">Nocardia panacis</name>
    <dbReference type="NCBI Taxonomy" id="2340916"/>
    <lineage>
        <taxon>Bacteria</taxon>
        <taxon>Bacillati</taxon>
        <taxon>Actinomycetota</taxon>
        <taxon>Actinomycetes</taxon>
        <taxon>Mycobacteriales</taxon>
        <taxon>Nocardiaceae</taxon>
        <taxon>Nocardia</taxon>
    </lineage>
</organism>
<dbReference type="Gene3D" id="3.40.50.1820">
    <property type="entry name" value="alpha/beta hydrolase"/>
    <property type="match status" value="1"/>
</dbReference>
<dbReference type="OrthoDB" id="3181909at2"/>
<dbReference type="Proteomes" id="UP000266677">
    <property type="component" value="Unassembled WGS sequence"/>
</dbReference>